<dbReference type="GO" id="GO:0016212">
    <property type="term" value="F:kynurenine-oxoglutarate transaminase activity"/>
    <property type="evidence" value="ECO:0007669"/>
    <property type="project" value="TreeGrafter"/>
</dbReference>
<dbReference type="CDD" id="cd00609">
    <property type="entry name" value="AAT_like"/>
    <property type="match status" value="1"/>
</dbReference>
<protein>
    <recommendedName>
        <fullName evidence="6">Aminotransferase class I/classII large domain-containing protein</fullName>
    </recommendedName>
</protein>
<evidence type="ECO:0000313" key="8">
    <source>
        <dbReference type="Proteomes" id="UP000683925"/>
    </source>
</evidence>
<dbReference type="GO" id="GO:0030170">
    <property type="term" value="F:pyridoxal phosphate binding"/>
    <property type="evidence" value="ECO:0007669"/>
    <property type="project" value="InterPro"/>
</dbReference>
<evidence type="ECO:0000313" key="7">
    <source>
        <dbReference type="EMBL" id="CAD8149363.1"/>
    </source>
</evidence>
<dbReference type="AlphaFoldDB" id="A0A8S1TB59"/>
<sequence>MNYVSNRMLNYLEPQMYARFTILANQKGCVNLGQGFPNFPPPQFLREALSQEALTEQLQYTQTAGHPKLLNSASYFLEQRMGLKINIDKEIVVSSGAQSVLCCLMQGLLNPNDEVIVFDPAFDLYRPLIEFSGGKHIGVPIKPKVFNTKEMMQKRFQNGQFIYSDDDNWELDFQLIKKRIEYDKLAEILEKHPNIVVCEDAAYHHITFGNNQPFIYPRCISHPKLKDRSICVISAGKMFSATGLRVGFAIGNENIIKGMKAAQTYHIFCLNPVNQTATARCLDQTADGIYFDSIRQLYEQQATKLLKGLIESRLNLNYWVPSGGYFIVTDISNIEIPNKYFIQNDVKVTRDFAFAHYMINEFGVVCIPCSPYYENKETGQNLVRWAFCKTDETISEAINRLK</sequence>
<dbReference type="OMA" id="SQGANQY"/>
<keyword evidence="4" id="KW-0808">Transferase</keyword>
<dbReference type="PROSITE" id="PS00105">
    <property type="entry name" value="AA_TRANSFER_CLASS_1"/>
    <property type="match status" value="1"/>
</dbReference>
<keyword evidence="3" id="KW-0032">Aminotransferase</keyword>
<evidence type="ECO:0000256" key="4">
    <source>
        <dbReference type="ARBA" id="ARBA00022679"/>
    </source>
</evidence>
<dbReference type="PANTHER" id="PTHR43807">
    <property type="entry name" value="FI04487P"/>
    <property type="match status" value="1"/>
</dbReference>
<evidence type="ECO:0000256" key="5">
    <source>
        <dbReference type="ARBA" id="ARBA00022898"/>
    </source>
</evidence>
<dbReference type="InterPro" id="IPR051326">
    <property type="entry name" value="Kynurenine-oxoglutarate_AT"/>
</dbReference>
<keyword evidence="5" id="KW-0663">Pyridoxal phosphate</keyword>
<name>A0A8S1TB59_PAROT</name>
<gene>
    <name evidence="7" type="ORF">POCTA_138.1.T0220193</name>
</gene>
<evidence type="ECO:0000259" key="6">
    <source>
        <dbReference type="Pfam" id="PF00155"/>
    </source>
</evidence>
<organism evidence="7 8">
    <name type="scientific">Paramecium octaurelia</name>
    <dbReference type="NCBI Taxonomy" id="43137"/>
    <lineage>
        <taxon>Eukaryota</taxon>
        <taxon>Sar</taxon>
        <taxon>Alveolata</taxon>
        <taxon>Ciliophora</taxon>
        <taxon>Intramacronucleata</taxon>
        <taxon>Oligohymenophorea</taxon>
        <taxon>Peniculida</taxon>
        <taxon>Parameciidae</taxon>
        <taxon>Paramecium</taxon>
    </lineage>
</organism>
<proteinExistence type="inferred from homology"/>
<evidence type="ECO:0000256" key="3">
    <source>
        <dbReference type="ARBA" id="ARBA00022576"/>
    </source>
</evidence>
<keyword evidence="8" id="KW-1185">Reference proteome</keyword>
<comment type="caution">
    <text evidence="7">The sequence shown here is derived from an EMBL/GenBank/DDBJ whole genome shotgun (WGS) entry which is preliminary data.</text>
</comment>
<dbReference type="PANTHER" id="PTHR43807:SF20">
    <property type="entry name" value="FI04487P"/>
    <property type="match status" value="1"/>
</dbReference>
<dbReference type="Pfam" id="PF00155">
    <property type="entry name" value="Aminotran_1_2"/>
    <property type="match status" value="1"/>
</dbReference>
<dbReference type="InterPro" id="IPR004839">
    <property type="entry name" value="Aminotransferase_I/II_large"/>
</dbReference>
<accession>A0A8S1TB59</accession>
<reference evidence="7" key="1">
    <citation type="submission" date="2021-01" db="EMBL/GenBank/DDBJ databases">
        <authorList>
            <consortium name="Genoscope - CEA"/>
            <person name="William W."/>
        </authorList>
    </citation>
    <scope>NUCLEOTIDE SEQUENCE</scope>
</reference>
<dbReference type="InterPro" id="IPR004838">
    <property type="entry name" value="NHTrfase_class1_PyrdxlP-BS"/>
</dbReference>
<evidence type="ECO:0000256" key="1">
    <source>
        <dbReference type="ARBA" id="ARBA00001933"/>
    </source>
</evidence>
<dbReference type="EMBL" id="CAJJDP010000022">
    <property type="protein sequence ID" value="CAD8149363.1"/>
    <property type="molecule type" value="Genomic_DNA"/>
</dbReference>
<dbReference type="GO" id="GO:0005737">
    <property type="term" value="C:cytoplasm"/>
    <property type="evidence" value="ECO:0007669"/>
    <property type="project" value="TreeGrafter"/>
</dbReference>
<dbReference type="OrthoDB" id="2414662at2759"/>
<dbReference type="Proteomes" id="UP000683925">
    <property type="component" value="Unassembled WGS sequence"/>
</dbReference>
<comment type="similarity">
    <text evidence="2">Belongs to the class-I pyridoxal-phosphate-dependent aminotransferase family.</text>
</comment>
<evidence type="ECO:0000256" key="2">
    <source>
        <dbReference type="ARBA" id="ARBA00007441"/>
    </source>
</evidence>
<comment type="cofactor">
    <cofactor evidence="1">
        <name>pyridoxal 5'-phosphate</name>
        <dbReference type="ChEBI" id="CHEBI:597326"/>
    </cofactor>
</comment>
<feature type="domain" description="Aminotransferase class I/classII large" evidence="6">
    <location>
        <begin position="28"/>
        <end position="401"/>
    </location>
</feature>